<reference evidence="1" key="1">
    <citation type="journal article" date="2021" name="Proc. Natl. Acad. Sci. U.S.A.">
        <title>A Catalog of Tens of Thousands of Viruses from Human Metagenomes Reveals Hidden Associations with Chronic Diseases.</title>
        <authorList>
            <person name="Tisza M.J."/>
            <person name="Buck C.B."/>
        </authorList>
    </citation>
    <scope>NUCLEOTIDE SEQUENCE</scope>
    <source>
        <strain evidence="1">Cto1k8</strain>
    </source>
</reference>
<dbReference type="EMBL" id="BK014756">
    <property type="protein sequence ID" value="DAD74255.1"/>
    <property type="molecule type" value="Genomic_DNA"/>
</dbReference>
<accession>A0A8S5LWL8</accession>
<proteinExistence type="predicted"/>
<name>A0A8S5LWL8_9CAUD</name>
<organism evidence="1">
    <name type="scientific">Myoviridae sp. cto1k8</name>
    <dbReference type="NCBI Taxonomy" id="2826694"/>
    <lineage>
        <taxon>Viruses</taxon>
        <taxon>Duplodnaviria</taxon>
        <taxon>Heunggongvirae</taxon>
        <taxon>Uroviricota</taxon>
        <taxon>Caudoviricetes</taxon>
    </lineage>
</organism>
<evidence type="ECO:0000313" key="1">
    <source>
        <dbReference type="EMBL" id="DAD74255.1"/>
    </source>
</evidence>
<protein>
    <submittedName>
        <fullName evidence="1">Uncharacterized protein</fullName>
    </submittedName>
</protein>
<sequence length="261" mass="29671">MKLLNKIKAYFKAKFIEWGIVEPSYALDITGNEIINHVTSGNSQTTGYLSLRDPRTGLEAKLLYACTEYNRIMVEWIMGKAGGIDVINEVAEREHVTTYVIIDCLLNRYGSGEYRGIEAQFTDWFNRQTVTYDIIAEFTGKSGSHLDITVRTKFISDGIRMITGERNLTVVPRSLVRAAFLVDELNGKTFTIYEPSVAVTSAALAGALMRWVNETTVDLAYQLNEDHKYYNLRNKFEVYKSKNKVGRYTKKEEVKDGATQQ</sequence>